<reference evidence="1" key="1">
    <citation type="submission" date="2023-10" db="EMBL/GenBank/DDBJ databases">
        <authorList>
            <person name="Rodriguez Cubillos JULIANA M."/>
            <person name="De Vega J."/>
        </authorList>
    </citation>
    <scope>NUCLEOTIDE SEQUENCE</scope>
</reference>
<gene>
    <name evidence="1" type="ORF">MILVUS5_LOCUS16684</name>
</gene>
<accession>A0ACB0JXK8</accession>
<comment type="caution">
    <text evidence="1">The sequence shown here is derived from an EMBL/GenBank/DDBJ whole genome shotgun (WGS) entry which is preliminary data.</text>
</comment>
<protein>
    <submittedName>
        <fullName evidence="1">Uncharacterized protein</fullName>
    </submittedName>
</protein>
<proteinExistence type="predicted"/>
<organism evidence="1 2">
    <name type="scientific">Trifolium pratense</name>
    <name type="common">Red clover</name>
    <dbReference type="NCBI Taxonomy" id="57577"/>
    <lineage>
        <taxon>Eukaryota</taxon>
        <taxon>Viridiplantae</taxon>
        <taxon>Streptophyta</taxon>
        <taxon>Embryophyta</taxon>
        <taxon>Tracheophyta</taxon>
        <taxon>Spermatophyta</taxon>
        <taxon>Magnoliopsida</taxon>
        <taxon>eudicotyledons</taxon>
        <taxon>Gunneridae</taxon>
        <taxon>Pentapetalae</taxon>
        <taxon>rosids</taxon>
        <taxon>fabids</taxon>
        <taxon>Fabales</taxon>
        <taxon>Fabaceae</taxon>
        <taxon>Papilionoideae</taxon>
        <taxon>50 kb inversion clade</taxon>
        <taxon>NPAAA clade</taxon>
        <taxon>Hologalegina</taxon>
        <taxon>IRL clade</taxon>
        <taxon>Trifolieae</taxon>
        <taxon>Trifolium</taxon>
    </lineage>
</organism>
<evidence type="ECO:0000313" key="2">
    <source>
        <dbReference type="Proteomes" id="UP001177021"/>
    </source>
</evidence>
<evidence type="ECO:0000313" key="1">
    <source>
        <dbReference type="EMBL" id="CAJ2648310.1"/>
    </source>
</evidence>
<sequence>MSSSSSHSQLSLMTLSEEKAHHGELIDRISDLPCNVIDGILEHLNIQELVCTSLLSRNWRYVWHTVPKLRFCEDFFFRFDDLDDPGPEINRIITDVLFQHNGPIYEFTLEIPLDSNFLISTEYLNKWILFLSRRGIKKLDLSNYGTLSDKIPSHVFSCQELTHFWFSGFNLSVHPNFCGLKSLLVLYLANNTYEFGALETLTYGCPLLKMLTVEILQDIKSICLEKAKNLTDLRIMVNHESVSGLIKSLPKIQRLTLVTYVFDKTFYADIIPPSQLISLKYLKLEGVNLAERGELLYIVSVLKSASNLVELVIESYSDNCELEPYQLEGLECNSCCFSQLQTVKIKVGSDNFKHAMSLMRFILANSSSLKTLAFKVHFGKDLDPVVLLSISRDLLLMERASQRARIEFTYRE</sequence>
<dbReference type="EMBL" id="CASHSV030000109">
    <property type="protein sequence ID" value="CAJ2648310.1"/>
    <property type="molecule type" value="Genomic_DNA"/>
</dbReference>
<keyword evidence="2" id="KW-1185">Reference proteome</keyword>
<dbReference type="Proteomes" id="UP001177021">
    <property type="component" value="Unassembled WGS sequence"/>
</dbReference>
<name>A0ACB0JXK8_TRIPR</name>